<protein>
    <recommendedName>
        <fullName evidence="3">SIS domain-containing protein</fullName>
    </recommendedName>
</protein>
<evidence type="ECO:0000313" key="1">
    <source>
        <dbReference type="EMBL" id="MEK8129424.1"/>
    </source>
</evidence>
<reference evidence="1 2" key="1">
    <citation type="submission" date="2024-04" db="EMBL/GenBank/DDBJ databases">
        <title>draft genome sequnece of Paenibacillus filicis.</title>
        <authorList>
            <person name="Kim D.-U."/>
        </authorList>
    </citation>
    <scope>NUCLEOTIDE SEQUENCE [LARGE SCALE GENOMIC DNA]</scope>
    <source>
        <strain evidence="1 2">KACC14197</strain>
    </source>
</reference>
<sequence length="67" mass="7718">MKTMGQYGVLTHPEISAQTEALRSAWEQLDVQNSWIEEYLSNDSYHEVIFIGSGSSYYQAQRMNRAT</sequence>
<dbReference type="EMBL" id="JBBPCC010000010">
    <property type="protein sequence ID" value="MEK8129424.1"/>
    <property type="molecule type" value="Genomic_DNA"/>
</dbReference>
<dbReference type="Proteomes" id="UP001469365">
    <property type="component" value="Unassembled WGS sequence"/>
</dbReference>
<comment type="caution">
    <text evidence="1">The sequence shown here is derived from an EMBL/GenBank/DDBJ whole genome shotgun (WGS) entry which is preliminary data.</text>
</comment>
<accession>A0ABU9DKS3</accession>
<evidence type="ECO:0008006" key="3">
    <source>
        <dbReference type="Google" id="ProtNLM"/>
    </source>
</evidence>
<gene>
    <name evidence="1" type="ORF">WMW72_16070</name>
</gene>
<organism evidence="1 2">
    <name type="scientific">Paenibacillus filicis</name>
    <dbReference type="NCBI Taxonomy" id="669464"/>
    <lineage>
        <taxon>Bacteria</taxon>
        <taxon>Bacillati</taxon>
        <taxon>Bacillota</taxon>
        <taxon>Bacilli</taxon>
        <taxon>Bacillales</taxon>
        <taxon>Paenibacillaceae</taxon>
        <taxon>Paenibacillus</taxon>
    </lineage>
</organism>
<evidence type="ECO:0000313" key="2">
    <source>
        <dbReference type="Proteomes" id="UP001469365"/>
    </source>
</evidence>
<name>A0ABU9DKS3_9BACL</name>
<keyword evidence="2" id="KW-1185">Reference proteome</keyword>
<dbReference type="Gene3D" id="3.40.50.10490">
    <property type="entry name" value="Glucose-6-phosphate isomerase like protein, domain 1"/>
    <property type="match status" value="1"/>
</dbReference>
<proteinExistence type="predicted"/>